<proteinExistence type="predicted"/>
<dbReference type="Proteomes" id="UP001497602">
    <property type="component" value="Unassembled WGS sequence"/>
</dbReference>
<dbReference type="SUPFAM" id="SSF53474">
    <property type="entry name" value="alpha/beta-Hydrolases"/>
    <property type="match status" value="1"/>
</dbReference>
<dbReference type="Gene3D" id="3.40.50.1820">
    <property type="entry name" value="alpha/beta hydrolase"/>
    <property type="match status" value="1"/>
</dbReference>
<dbReference type="EMBL" id="CAXJRC010000022">
    <property type="protein sequence ID" value="CAL2107116.1"/>
    <property type="molecule type" value="Genomic_DNA"/>
</dbReference>
<dbReference type="InterPro" id="IPR001031">
    <property type="entry name" value="Thioesterase"/>
</dbReference>
<feature type="domain" description="Thioesterase" evidence="1">
    <location>
        <begin position="59"/>
        <end position="316"/>
    </location>
</feature>
<reference evidence="2 3" key="1">
    <citation type="submission" date="2024-05" db="EMBL/GenBank/DDBJ databases">
        <authorList>
            <person name="Duchaud E."/>
        </authorList>
    </citation>
    <scope>NUCLEOTIDE SEQUENCE [LARGE SCALE GENOMIC DNA]</scope>
    <source>
        <strain evidence="2">Ena-SAMPLE-TAB-13-05-2024-13:56:06:370-140305</strain>
    </source>
</reference>
<protein>
    <recommendedName>
        <fullName evidence="1">Thioesterase domain-containing protein</fullName>
    </recommendedName>
</protein>
<name>A0ABM9PN16_9FLAO</name>
<dbReference type="Pfam" id="PF00975">
    <property type="entry name" value="Thioesterase"/>
    <property type="match status" value="1"/>
</dbReference>
<sequence>MLVIKLVARINEVFNFNINIVNVFEYPTIAGFLENRSSKKQTFDTNILAALQDKGTQKPIFLAPPGGGFYNCYIDLVKQLGEDQPVYAFQCPGVDGKLPIAESIEAMASTFITELQKVDSKGPYRLGGYSFGGVVAYEMALQLRAKGFEVEELIMFDSSLLDTHTREMEDEDALFREFLLEQMEDLLGEDFNKSIFKLKGKTKAEQLDIVYSLAKEIEAEAIEAEIKGFFEVAFTNENYQYFIRDEEKLDAKIILFKAMYMPSEDNKEEVVPNTEYDAYDYDWNRYTNKEVTIHLIPGTHIDILEPQHLEKISECIMNRQEAIS</sequence>
<accession>A0ABM9PN16</accession>
<evidence type="ECO:0000313" key="3">
    <source>
        <dbReference type="Proteomes" id="UP001497602"/>
    </source>
</evidence>
<gene>
    <name evidence="2" type="ORF">T190115A13A_20396</name>
</gene>
<dbReference type="InterPro" id="IPR029058">
    <property type="entry name" value="AB_hydrolase_fold"/>
</dbReference>
<comment type="caution">
    <text evidence="2">The sequence shown here is derived from an EMBL/GenBank/DDBJ whole genome shotgun (WGS) entry which is preliminary data.</text>
</comment>
<evidence type="ECO:0000259" key="1">
    <source>
        <dbReference type="Pfam" id="PF00975"/>
    </source>
</evidence>
<organism evidence="2 3">
    <name type="scientific">Tenacibaculum vairaonense</name>
    <dbReference type="NCBI Taxonomy" id="3137860"/>
    <lineage>
        <taxon>Bacteria</taxon>
        <taxon>Pseudomonadati</taxon>
        <taxon>Bacteroidota</taxon>
        <taxon>Flavobacteriia</taxon>
        <taxon>Flavobacteriales</taxon>
        <taxon>Flavobacteriaceae</taxon>
        <taxon>Tenacibaculum</taxon>
    </lineage>
</organism>
<keyword evidence="3" id="KW-1185">Reference proteome</keyword>
<evidence type="ECO:0000313" key="2">
    <source>
        <dbReference type="EMBL" id="CAL2107116.1"/>
    </source>
</evidence>